<keyword evidence="8" id="KW-1185">Reference proteome</keyword>
<dbReference type="Pfam" id="PF04055">
    <property type="entry name" value="Radical_SAM"/>
    <property type="match status" value="1"/>
</dbReference>
<dbReference type="PROSITE" id="PS51918">
    <property type="entry name" value="RADICAL_SAM"/>
    <property type="match status" value="1"/>
</dbReference>
<gene>
    <name evidence="7" type="ORF">EHE19_015315</name>
</gene>
<dbReference type="Proteomes" id="UP000306409">
    <property type="component" value="Chromosome"/>
</dbReference>
<proteinExistence type="predicted"/>
<evidence type="ECO:0000256" key="4">
    <source>
        <dbReference type="ARBA" id="ARBA00023004"/>
    </source>
</evidence>
<dbReference type="InterPro" id="IPR013785">
    <property type="entry name" value="Aldolase_TIM"/>
</dbReference>
<dbReference type="SFLD" id="SFLDS00029">
    <property type="entry name" value="Radical_SAM"/>
    <property type="match status" value="1"/>
</dbReference>
<dbReference type="Gene3D" id="3.20.20.70">
    <property type="entry name" value="Aldolase class I"/>
    <property type="match status" value="1"/>
</dbReference>
<evidence type="ECO:0000313" key="8">
    <source>
        <dbReference type="Proteomes" id="UP000306409"/>
    </source>
</evidence>
<evidence type="ECO:0000256" key="3">
    <source>
        <dbReference type="ARBA" id="ARBA00022723"/>
    </source>
</evidence>
<keyword evidence="5" id="KW-0411">Iron-sulfur</keyword>
<name>A0A7H1VLH3_9FIRM</name>
<dbReference type="GO" id="GO:0003824">
    <property type="term" value="F:catalytic activity"/>
    <property type="evidence" value="ECO:0007669"/>
    <property type="project" value="InterPro"/>
</dbReference>
<evidence type="ECO:0000259" key="6">
    <source>
        <dbReference type="PROSITE" id="PS51918"/>
    </source>
</evidence>
<dbReference type="GO" id="GO:0005737">
    <property type="term" value="C:cytoplasm"/>
    <property type="evidence" value="ECO:0007669"/>
    <property type="project" value="TreeGrafter"/>
</dbReference>
<organism evidence="7 8">
    <name type="scientific">Ruminiclostridium herbifermentans</name>
    <dbReference type="NCBI Taxonomy" id="2488810"/>
    <lineage>
        <taxon>Bacteria</taxon>
        <taxon>Bacillati</taxon>
        <taxon>Bacillota</taxon>
        <taxon>Clostridia</taxon>
        <taxon>Eubacteriales</taxon>
        <taxon>Oscillospiraceae</taxon>
        <taxon>Ruminiclostridium</taxon>
    </lineage>
</organism>
<protein>
    <recommendedName>
        <fullName evidence="1">Heme chaperone HemW</fullName>
    </recommendedName>
</protein>
<dbReference type="PANTHER" id="PTHR13932:SF5">
    <property type="entry name" value="RADICAL S-ADENOSYL METHIONINE DOMAIN-CONTAINING PROTEIN 1, MITOCHONDRIAL"/>
    <property type="match status" value="1"/>
</dbReference>
<dbReference type="InterPro" id="IPR006638">
    <property type="entry name" value="Elp3/MiaA/NifB-like_rSAM"/>
</dbReference>
<dbReference type="InterPro" id="IPR034505">
    <property type="entry name" value="Coproporphyrinogen-III_oxidase"/>
</dbReference>
<keyword evidence="4" id="KW-0408">Iron</keyword>
<keyword evidence="3" id="KW-0479">Metal-binding</keyword>
<dbReference type="SUPFAM" id="SSF102114">
    <property type="entry name" value="Radical SAM enzymes"/>
    <property type="match status" value="1"/>
</dbReference>
<accession>A0A7H1VLH3</accession>
<dbReference type="SFLD" id="SFLDG01082">
    <property type="entry name" value="B12-binding_domain_containing"/>
    <property type="match status" value="1"/>
</dbReference>
<dbReference type="KEGG" id="rher:EHE19_015315"/>
<evidence type="ECO:0000313" key="7">
    <source>
        <dbReference type="EMBL" id="QNU66235.1"/>
    </source>
</evidence>
<dbReference type="GO" id="GO:0046872">
    <property type="term" value="F:metal ion binding"/>
    <property type="evidence" value="ECO:0007669"/>
    <property type="project" value="UniProtKB-KW"/>
</dbReference>
<dbReference type="EMBL" id="CP061336">
    <property type="protein sequence ID" value="QNU66235.1"/>
    <property type="molecule type" value="Genomic_DNA"/>
</dbReference>
<dbReference type="InterPro" id="IPR058240">
    <property type="entry name" value="rSAM_sf"/>
</dbReference>
<evidence type="ECO:0000256" key="2">
    <source>
        <dbReference type="ARBA" id="ARBA00022691"/>
    </source>
</evidence>
<feature type="domain" description="Radical SAM core" evidence="6">
    <location>
        <begin position="41"/>
        <end position="283"/>
    </location>
</feature>
<dbReference type="PANTHER" id="PTHR13932">
    <property type="entry name" value="COPROPORPHYRINIGEN III OXIDASE"/>
    <property type="match status" value="1"/>
</dbReference>
<dbReference type="InterPro" id="IPR007197">
    <property type="entry name" value="rSAM"/>
</dbReference>
<reference evidence="7 8" key="1">
    <citation type="submission" date="2020-09" db="EMBL/GenBank/DDBJ databases">
        <title>Characterization and genome sequencing of Ruminiclostridium sp. nov. MA18.</title>
        <authorList>
            <person name="Rettenmaier R."/>
            <person name="Kowollik M.-L."/>
            <person name="Liebl W."/>
            <person name="Zverlov V."/>
        </authorList>
    </citation>
    <scope>NUCLEOTIDE SEQUENCE [LARGE SCALE GENOMIC DNA]</scope>
    <source>
        <strain evidence="7 8">MA18</strain>
    </source>
</reference>
<dbReference type="AlphaFoldDB" id="A0A7H1VLH3"/>
<dbReference type="GO" id="GO:0006779">
    <property type="term" value="P:porphyrin-containing compound biosynthetic process"/>
    <property type="evidence" value="ECO:0007669"/>
    <property type="project" value="TreeGrafter"/>
</dbReference>
<keyword evidence="2" id="KW-0949">S-adenosyl-L-methionine</keyword>
<dbReference type="CDD" id="cd01335">
    <property type="entry name" value="Radical_SAM"/>
    <property type="match status" value="1"/>
</dbReference>
<sequence>MNSKLYKKVFPFTHHFYPLHKYTKSDGNYVKEFFNALSSKKSVKTENLLYIHIPFCLHHCLFCPFHATTNRNSEDMRKYTEAIVREMDMFSRFEYIKDMTINAIYFGGGSPSLMPIDEIKKIIDSIKKCFRITSDCEWSFEGEPITLANEELMHFLKEQNISRISYGIQTFNQELRDKLEIVAPLDDVQKCLELAKKYKFDDINVDMLYYLPGQTIEDLKTDMENINRLGFTSIDYYYLSYFGFPERVFKGMEDGSFPKRPSEYDRYCMHEYVTNSMIELGYNKVTENIFSKQNEPSEFYRLCWGGGYGEYSAETIAIGCSGRGYINGYSYANTTNPYKFIDEVMNNEIPIFKVSDRLDEEENRGIVFFPRFLKISKSKIIGTRYFDFFKKLIDDGLMVESDGYYCLTTKGTFYSPSITIDLFESKQVEISDIWLKEYESNYDNKTCR</sequence>
<evidence type="ECO:0000256" key="1">
    <source>
        <dbReference type="ARBA" id="ARBA00017228"/>
    </source>
</evidence>
<evidence type="ECO:0000256" key="5">
    <source>
        <dbReference type="ARBA" id="ARBA00023014"/>
    </source>
</evidence>
<dbReference type="GO" id="GO:0051539">
    <property type="term" value="F:4 iron, 4 sulfur cluster binding"/>
    <property type="evidence" value="ECO:0007669"/>
    <property type="project" value="TreeGrafter"/>
</dbReference>
<dbReference type="SMART" id="SM00729">
    <property type="entry name" value="Elp3"/>
    <property type="match status" value="1"/>
</dbReference>
<dbReference type="SFLD" id="SFLDG01065">
    <property type="entry name" value="anaerobic_coproporphyrinogen-I"/>
    <property type="match status" value="1"/>
</dbReference>